<dbReference type="Proteomes" id="UP000694501">
    <property type="component" value="Unassembled WGS sequence"/>
</dbReference>
<evidence type="ECO:0000259" key="1">
    <source>
        <dbReference type="Pfam" id="PF13471"/>
    </source>
</evidence>
<evidence type="ECO:0000313" key="3">
    <source>
        <dbReference type="Proteomes" id="UP000694501"/>
    </source>
</evidence>
<evidence type="ECO:0000313" key="2">
    <source>
        <dbReference type="EMBL" id="MBU7600432.1"/>
    </source>
</evidence>
<dbReference type="Pfam" id="PF13471">
    <property type="entry name" value="Transglut_core3"/>
    <property type="match status" value="1"/>
</dbReference>
<protein>
    <submittedName>
        <fullName evidence="2">Lasso peptide biosynthesis B2 protein</fullName>
    </submittedName>
</protein>
<reference evidence="2" key="1">
    <citation type="submission" date="2021-06" db="EMBL/GenBank/DDBJ databases">
        <title>Sequencing of actinobacteria type strains.</title>
        <authorList>
            <person name="Nguyen G.-S."/>
            <person name="Wentzel A."/>
        </authorList>
    </citation>
    <scope>NUCLEOTIDE SEQUENCE</scope>
    <source>
        <strain evidence="2">P38-E01</strain>
    </source>
</reference>
<feature type="domain" description="Microcin J25-processing protein McjB C-terminal" evidence="1">
    <location>
        <begin position="31"/>
        <end position="134"/>
    </location>
</feature>
<dbReference type="InterPro" id="IPR032708">
    <property type="entry name" value="McjB_C"/>
</dbReference>
<accession>A0A949JJ53</accession>
<dbReference type="AlphaFoldDB" id="A0A949JJ53"/>
<gene>
    <name evidence="2" type="ORF">JGS22_023065</name>
</gene>
<name>A0A949JJ53_9ACTN</name>
<dbReference type="InterPro" id="IPR053521">
    <property type="entry name" value="McjB-like"/>
</dbReference>
<keyword evidence="3" id="KW-1185">Reference proteome</keyword>
<dbReference type="RefSeq" id="WP_211040791.1">
    <property type="nucleotide sequence ID" value="NZ_JAELVF020000004.1"/>
</dbReference>
<proteinExistence type="predicted"/>
<sequence length="141" mass="15521">MTTPETIPYRPNRVPFVQRWGIRATALLAGLLARRSPQQIHRVLTVVRRGARPATLEEVTRVRAAVVAASLGCAGREACLRRSLTVTLFCRLRGTWATWCVGPRTVPPFAAHAWVEAEGVPVGENVPEGYFQKLISVGPPR</sequence>
<dbReference type="NCBIfam" id="NF033537">
    <property type="entry name" value="lasso_biosyn_B2"/>
    <property type="match status" value="1"/>
</dbReference>
<organism evidence="2 3">
    <name type="scientific">Streptomyces tardus</name>
    <dbReference type="NCBI Taxonomy" id="2780544"/>
    <lineage>
        <taxon>Bacteria</taxon>
        <taxon>Bacillati</taxon>
        <taxon>Actinomycetota</taxon>
        <taxon>Actinomycetes</taxon>
        <taxon>Kitasatosporales</taxon>
        <taxon>Streptomycetaceae</taxon>
        <taxon>Streptomyces</taxon>
    </lineage>
</organism>
<dbReference type="EMBL" id="JAELVF020000004">
    <property type="protein sequence ID" value="MBU7600432.1"/>
    <property type="molecule type" value="Genomic_DNA"/>
</dbReference>
<comment type="caution">
    <text evidence="2">The sequence shown here is derived from an EMBL/GenBank/DDBJ whole genome shotgun (WGS) entry which is preliminary data.</text>
</comment>